<feature type="compositionally biased region" description="Acidic residues" evidence="13">
    <location>
        <begin position="304"/>
        <end position="315"/>
    </location>
</feature>
<proteinExistence type="inferred from homology"/>
<feature type="compositionally biased region" description="Gly residues" evidence="13">
    <location>
        <begin position="887"/>
        <end position="900"/>
    </location>
</feature>
<keyword evidence="6 12" id="KW-0863">Zinc-finger</keyword>
<evidence type="ECO:0000256" key="1">
    <source>
        <dbReference type="ARBA" id="ARBA00007158"/>
    </source>
</evidence>
<feature type="compositionally biased region" description="Polar residues" evidence="13">
    <location>
        <begin position="1286"/>
        <end position="1298"/>
    </location>
</feature>
<keyword evidence="2" id="KW-0217">Developmental protein</keyword>
<feature type="compositionally biased region" description="Polar residues" evidence="13">
    <location>
        <begin position="1354"/>
        <end position="1369"/>
    </location>
</feature>
<evidence type="ECO:0000313" key="17">
    <source>
        <dbReference type="Proteomes" id="UP000826195"/>
    </source>
</evidence>
<dbReference type="PROSITE" id="PS50157">
    <property type="entry name" value="ZINC_FINGER_C2H2_2"/>
    <property type="match status" value="2"/>
</dbReference>
<reference evidence="16 17" key="1">
    <citation type="journal article" date="2021" name="J. Hered.">
        <title>A chromosome-level genome assembly of the parasitoid wasp, Cotesia glomerata (Hymenoptera: Braconidae).</title>
        <authorList>
            <person name="Pinto B.J."/>
            <person name="Weis J.J."/>
            <person name="Gamble T."/>
            <person name="Ode P.J."/>
            <person name="Paul R."/>
            <person name="Zaspel J.M."/>
        </authorList>
    </citation>
    <scope>NUCLEOTIDE SEQUENCE [LARGE SCALE GENOMIC DNA]</scope>
    <source>
        <strain evidence="16">CgM1</strain>
    </source>
</reference>
<evidence type="ECO:0000256" key="14">
    <source>
        <dbReference type="SAM" id="Phobius"/>
    </source>
</evidence>
<dbReference type="Gene3D" id="3.30.160.60">
    <property type="entry name" value="Classic Zinc Finger"/>
    <property type="match status" value="1"/>
</dbReference>
<feature type="domain" description="C2H2-type" evidence="15">
    <location>
        <begin position="818"/>
        <end position="842"/>
    </location>
</feature>
<feature type="compositionally biased region" description="Low complexity" evidence="13">
    <location>
        <begin position="743"/>
        <end position="778"/>
    </location>
</feature>
<evidence type="ECO:0000256" key="7">
    <source>
        <dbReference type="ARBA" id="ARBA00022833"/>
    </source>
</evidence>
<feature type="compositionally biased region" description="Polar residues" evidence="13">
    <location>
        <begin position="472"/>
        <end position="482"/>
    </location>
</feature>
<keyword evidence="14" id="KW-0812">Transmembrane</keyword>
<dbReference type="GO" id="GO:0008270">
    <property type="term" value="F:zinc ion binding"/>
    <property type="evidence" value="ECO:0007669"/>
    <property type="project" value="UniProtKB-KW"/>
</dbReference>
<gene>
    <name evidence="16" type="ORF">KQX54_010888</name>
</gene>
<keyword evidence="14" id="KW-1133">Transmembrane helix</keyword>
<evidence type="ECO:0000256" key="2">
    <source>
        <dbReference type="ARBA" id="ARBA00022473"/>
    </source>
</evidence>
<feature type="region of interest" description="Disordered" evidence="13">
    <location>
        <begin position="650"/>
        <end position="682"/>
    </location>
</feature>
<keyword evidence="17" id="KW-1185">Reference proteome</keyword>
<dbReference type="InterPro" id="IPR027008">
    <property type="entry name" value="Teashirt_fam"/>
</dbReference>
<dbReference type="Pfam" id="PF13912">
    <property type="entry name" value="zf-C2H2_6"/>
    <property type="match status" value="1"/>
</dbReference>
<feature type="region of interest" description="Disordered" evidence="13">
    <location>
        <begin position="856"/>
        <end position="903"/>
    </location>
</feature>
<feature type="compositionally biased region" description="Polar residues" evidence="13">
    <location>
        <begin position="1382"/>
        <end position="1391"/>
    </location>
</feature>
<feature type="transmembrane region" description="Helical" evidence="14">
    <location>
        <begin position="20"/>
        <end position="41"/>
    </location>
</feature>
<sequence>MIPRATAGVSVAGGVQKSNLLAVLFITVTVELTLGFLNRFAAKINNEKRDWVSENYCHPIHGVPSKSPGVSPRTECVLQSLVKSVGLNGRRTRLDALRGKKLSRKQPKSLIKRQRIEVSWSQCGHISSQDQGATPEETGGAVRRCRCPDGSMCDLLFLPLPRWTMNKRSLVGQLASIGGKKEDARCWILVPPSPPGSSSLGQTRTPSAIVEAQPTLPIPVPFLSNMAVKLRVVGFLGVVSPCPGSAHFILGLVPTILVLGHQSQRGLFASSTCPMSHLRLARHSIPMLTREDGIEGSGPGTELQAEEGECVDEDGPISPNERNCPPAAAKEDDEADATDDEDSAPSPSTPPPSVSSRLNPIALRDTGPPDREPMSPRCPSRDSRESSGPAAGSPPPLVNRSSASPLSPGSIVPLAGHPLLPSHSAAVMAAYIQQTHQRLLLGHSPLSARGSVSPLVTSSCSPPAATPGLLVSPTSGDVSPTATPLPGVLDFSTRKVSSEDEEEHILNLSKPPTPSSSSETNNGPLDLSVSSRKRPTREEDSPPPPPRKSSRLGTIASAHQESASAGAFGRPPVVSPWTSPVVASHFPYFAAAVAAATSQQQLSPKSTPGIVDHHQLWNGKMKPPAALDKPYQPSEATKALEKMSELSKLGGDELYRPTGGVGSGGSSTGSTPSGASGSRHSAWQSHWLNKGADQAKDVLKCVWCKQSFPTLAAMTTHMKEAKHCGVNMPVPPPSGLHSHASNLQSLPTSQHQQQQQQHQHQSLNSSGSSSNNSHTTPSKQSPSELNLLIKETMPLPRKLVRGQDVWLGKGAEQTRQILKCMWCGQSFRSLAEMTSHMQQTQHYTNIISQEQIISWKSSDDGKGGSGPGSGMGSGGTGPGSGMPPSGGQHGNTPGGPGSVGGATSSHVSAVLTCKVCDQAFSSLKELSNHMVKNSHYKEHIMRSITESGGRRRQTREKRKKSLPVRKLLELERAQNEFKNGDTTTGLTHSLVKHAGRITCEKCGDKIETSVFVEHIRQCIGAGTVGINQRNFLKSALMSNNMSQVLPVIESGRKSVNEDASSVSSRHHRSPSSASDTTTPGKDTPTPSANESTTTSSPSVLNAIEKLIEKSFDSRGRHGATGHHHSQSGAPIGSSILKRLGIDESVDYTKPLVDPQTMNLLRSYQQQQYNAAAIAARRERSGSESSSISERGSTRTDTMTPERRLDLSVNQDRHSSASSSHRHRSPEKQTTPSRHSVPEESGDEEVVVKKEPKDEDAEPSAPEEEPPREVVVKKEVEDSRDEEEPTTPYNCHGQNNTETASEEPREPSPQLNPPTPRSTGTGEQSHNQVARSPCRNSTSSPASSDRSVTPRGTPDTKTSSSLGALSSMFDSLSGGGGTGGSSETQGRKTSSHPLAALQKLCDKTETRGPAVASGSRSGHSSSQQHASGSTSTATSSQGAGPTPGAILAFSWACNDAVVTADSIMKCAFCDTPFISKGAYRHHLSKMHFVKDGMIPDPLTIGRSAAAAAAAAAAALAASQPSSGGASTHSGSSPPSSQRKSPPVPQANGSPSQAATSPLEESPHSKFLKYTELAKQLSSKYV</sequence>
<feature type="transmembrane region" description="Helical" evidence="14">
    <location>
        <begin position="232"/>
        <end position="259"/>
    </location>
</feature>
<organism evidence="16 17">
    <name type="scientific">Cotesia glomerata</name>
    <name type="common">Lepidopteran parasitic wasp</name>
    <name type="synonym">Apanteles glomeratus</name>
    <dbReference type="NCBI Taxonomy" id="32391"/>
    <lineage>
        <taxon>Eukaryota</taxon>
        <taxon>Metazoa</taxon>
        <taxon>Ecdysozoa</taxon>
        <taxon>Arthropoda</taxon>
        <taxon>Hexapoda</taxon>
        <taxon>Insecta</taxon>
        <taxon>Pterygota</taxon>
        <taxon>Neoptera</taxon>
        <taxon>Endopterygota</taxon>
        <taxon>Hymenoptera</taxon>
        <taxon>Apocrita</taxon>
        <taxon>Ichneumonoidea</taxon>
        <taxon>Braconidae</taxon>
        <taxon>Microgastrinae</taxon>
        <taxon>Cotesia</taxon>
    </lineage>
</organism>
<evidence type="ECO:0000256" key="8">
    <source>
        <dbReference type="ARBA" id="ARBA00023015"/>
    </source>
</evidence>
<keyword evidence="5" id="KW-0677">Repeat</keyword>
<dbReference type="InterPro" id="IPR013087">
    <property type="entry name" value="Znf_C2H2_type"/>
</dbReference>
<feature type="compositionally biased region" description="Low complexity" evidence="13">
    <location>
        <begin position="1412"/>
        <end position="1439"/>
    </location>
</feature>
<evidence type="ECO:0000256" key="10">
    <source>
        <dbReference type="ARBA" id="ARBA00023163"/>
    </source>
</evidence>
<feature type="compositionally biased region" description="Acidic residues" evidence="13">
    <location>
        <begin position="331"/>
        <end position="343"/>
    </location>
</feature>
<dbReference type="Proteomes" id="UP000826195">
    <property type="component" value="Unassembled WGS sequence"/>
</dbReference>
<evidence type="ECO:0000256" key="4">
    <source>
        <dbReference type="ARBA" id="ARBA00022723"/>
    </source>
</evidence>
<keyword evidence="4" id="KW-0479">Metal-binding</keyword>
<feature type="region of interest" description="Disordered" evidence="13">
    <location>
        <begin position="450"/>
        <end position="552"/>
    </location>
</feature>
<dbReference type="EMBL" id="JAHXZJ010000001">
    <property type="protein sequence ID" value="KAH0567587.1"/>
    <property type="molecule type" value="Genomic_DNA"/>
</dbReference>
<protein>
    <recommendedName>
        <fullName evidence="15">C2H2-type domain-containing protein</fullName>
    </recommendedName>
</protein>
<feature type="compositionally biased region" description="Gly residues" evidence="13">
    <location>
        <begin position="863"/>
        <end position="880"/>
    </location>
</feature>
<dbReference type="GO" id="GO:0003677">
    <property type="term" value="F:DNA binding"/>
    <property type="evidence" value="ECO:0007669"/>
    <property type="project" value="UniProtKB-KW"/>
</dbReference>
<feature type="compositionally biased region" description="Polar residues" evidence="13">
    <location>
        <begin position="1316"/>
        <end position="1346"/>
    </location>
</feature>
<feature type="domain" description="C2H2-type" evidence="15">
    <location>
        <begin position="911"/>
        <end position="940"/>
    </location>
</feature>
<evidence type="ECO:0000256" key="5">
    <source>
        <dbReference type="ARBA" id="ARBA00022737"/>
    </source>
</evidence>
<dbReference type="InterPro" id="IPR041661">
    <property type="entry name" value="ZN622/Rei1/Reh1_Znf-C2H2"/>
</dbReference>
<dbReference type="PANTHER" id="PTHR12487">
    <property type="entry name" value="TEASHIRT-RELATED"/>
    <property type="match status" value="1"/>
</dbReference>
<dbReference type="GO" id="GO:0005634">
    <property type="term" value="C:nucleus"/>
    <property type="evidence" value="ECO:0007669"/>
    <property type="project" value="TreeGrafter"/>
</dbReference>
<feature type="compositionally biased region" description="Basic and acidic residues" evidence="13">
    <location>
        <begin position="1264"/>
        <end position="1276"/>
    </location>
</feature>
<accession>A0AAV7J6G7</accession>
<feature type="compositionally biased region" description="Low complexity" evidence="13">
    <location>
        <begin position="668"/>
        <end position="678"/>
    </location>
</feature>
<feature type="compositionally biased region" description="Polar residues" evidence="13">
    <location>
        <begin position="1087"/>
        <end position="1099"/>
    </location>
</feature>
<dbReference type="SMART" id="SM00355">
    <property type="entry name" value="ZnF_C2H2"/>
    <property type="match status" value="4"/>
</dbReference>
<feature type="compositionally biased region" description="Low complexity" evidence="13">
    <location>
        <begin position="1516"/>
        <end position="1539"/>
    </location>
</feature>
<feature type="region of interest" description="Disordered" evidence="13">
    <location>
        <begin position="1516"/>
        <end position="1565"/>
    </location>
</feature>
<keyword evidence="8" id="KW-0805">Transcription regulation</keyword>
<feature type="region of interest" description="Disordered" evidence="13">
    <location>
        <begin position="724"/>
        <end position="784"/>
    </location>
</feature>
<feature type="compositionally biased region" description="Acidic residues" evidence="13">
    <location>
        <begin position="1253"/>
        <end position="1263"/>
    </location>
</feature>
<evidence type="ECO:0000256" key="9">
    <source>
        <dbReference type="ARBA" id="ARBA00023125"/>
    </source>
</evidence>
<keyword evidence="14" id="KW-0472">Membrane</keyword>
<feature type="compositionally biased region" description="Basic and acidic residues" evidence="13">
    <location>
        <begin position="1199"/>
        <end position="1214"/>
    </location>
</feature>
<dbReference type="PROSITE" id="PS00028">
    <property type="entry name" value="ZINC_FINGER_C2H2_1"/>
    <property type="match status" value="4"/>
</dbReference>
<feature type="region of interest" description="Disordered" evidence="13">
    <location>
        <begin position="289"/>
        <end position="406"/>
    </location>
</feature>
<feature type="region of interest" description="Disordered" evidence="13">
    <location>
        <begin position="1171"/>
        <end position="1391"/>
    </location>
</feature>
<comment type="similarity">
    <text evidence="1">Belongs to the teashirt C2H2-type zinc-finger protein family.</text>
</comment>
<evidence type="ECO:0000256" key="11">
    <source>
        <dbReference type="ARBA" id="ARBA00023242"/>
    </source>
</evidence>
<name>A0AAV7J6G7_COTGL</name>
<keyword evidence="3" id="KW-0678">Repressor</keyword>
<feature type="region of interest" description="Disordered" evidence="13">
    <location>
        <begin position="1055"/>
        <end position="1100"/>
    </location>
</feature>
<feature type="compositionally biased region" description="Low complexity" evidence="13">
    <location>
        <begin position="1070"/>
        <end position="1086"/>
    </location>
</feature>
<evidence type="ECO:0000313" key="16">
    <source>
        <dbReference type="EMBL" id="KAH0567587.1"/>
    </source>
</evidence>
<dbReference type="Pfam" id="PF12756">
    <property type="entry name" value="zf-C2H2_2"/>
    <property type="match status" value="2"/>
</dbReference>
<evidence type="ECO:0000259" key="15">
    <source>
        <dbReference type="PROSITE" id="PS50157"/>
    </source>
</evidence>
<keyword evidence="9" id="KW-0238">DNA-binding</keyword>
<comment type="caution">
    <text evidence="16">The sequence shown here is derived from an EMBL/GenBank/DDBJ whole genome shotgun (WGS) entry which is preliminary data.</text>
</comment>
<evidence type="ECO:0000256" key="13">
    <source>
        <dbReference type="SAM" id="MobiDB-lite"/>
    </source>
</evidence>
<keyword evidence="7" id="KW-0862">Zinc</keyword>
<feature type="compositionally biased region" description="Polar residues" evidence="13">
    <location>
        <begin position="1545"/>
        <end position="1554"/>
    </location>
</feature>
<keyword evidence="10" id="KW-0804">Transcription</keyword>
<feature type="region of interest" description="Disordered" evidence="13">
    <location>
        <begin position="1404"/>
        <end position="1439"/>
    </location>
</feature>
<keyword evidence="11" id="KW-0539">Nucleus</keyword>
<evidence type="ECO:0000256" key="12">
    <source>
        <dbReference type="PROSITE-ProRule" id="PRU00042"/>
    </source>
</evidence>
<dbReference type="GO" id="GO:0000981">
    <property type="term" value="F:DNA-binding transcription factor activity, RNA polymerase II-specific"/>
    <property type="evidence" value="ECO:0007669"/>
    <property type="project" value="TreeGrafter"/>
</dbReference>
<feature type="compositionally biased region" description="Basic and acidic residues" evidence="13">
    <location>
        <begin position="367"/>
        <end position="385"/>
    </location>
</feature>
<dbReference type="PANTHER" id="PTHR12487:SF7">
    <property type="entry name" value="PROTEIN TEASHIRT-RELATED"/>
    <property type="match status" value="1"/>
</dbReference>
<evidence type="ECO:0000256" key="3">
    <source>
        <dbReference type="ARBA" id="ARBA00022491"/>
    </source>
</evidence>
<evidence type="ECO:0000256" key="6">
    <source>
        <dbReference type="ARBA" id="ARBA00022771"/>
    </source>
</evidence>